<dbReference type="Pfam" id="PF01235">
    <property type="entry name" value="Na_Ala_symp"/>
    <property type="match status" value="1"/>
</dbReference>
<dbReference type="NCBIfam" id="TIGR00835">
    <property type="entry name" value="agcS"/>
    <property type="match status" value="1"/>
</dbReference>
<dbReference type="RefSeq" id="WP_344794817.1">
    <property type="nucleotide sequence ID" value="NZ_BAABBN010000004.1"/>
</dbReference>
<accession>A0ABP7M2M8</accession>
<protein>
    <submittedName>
        <fullName evidence="9">Sodium:alanine symporter family protein</fullName>
    </submittedName>
</protein>
<comment type="caution">
    <text evidence="9">The sequence shown here is derived from an EMBL/GenBank/DDBJ whole genome shotgun (WGS) entry which is preliminary data.</text>
</comment>
<evidence type="ECO:0000313" key="9">
    <source>
        <dbReference type="EMBL" id="GAA3911991.1"/>
    </source>
</evidence>
<dbReference type="InterPro" id="IPR001463">
    <property type="entry name" value="Na/Ala_symport"/>
</dbReference>
<feature type="transmembrane region" description="Helical" evidence="8">
    <location>
        <begin position="214"/>
        <end position="235"/>
    </location>
</feature>
<evidence type="ECO:0000256" key="8">
    <source>
        <dbReference type="RuleBase" id="RU363064"/>
    </source>
</evidence>
<feature type="transmembrane region" description="Helical" evidence="8">
    <location>
        <begin position="25"/>
        <end position="50"/>
    </location>
</feature>
<feature type="transmembrane region" description="Helical" evidence="8">
    <location>
        <begin position="241"/>
        <end position="263"/>
    </location>
</feature>
<evidence type="ECO:0000256" key="4">
    <source>
        <dbReference type="ARBA" id="ARBA00022475"/>
    </source>
</evidence>
<keyword evidence="7 8" id="KW-0472">Membrane</keyword>
<evidence type="ECO:0000256" key="5">
    <source>
        <dbReference type="ARBA" id="ARBA00022692"/>
    </source>
</evidence>
<gene>
    <name evidence="9" type="ORF">GCM10022277_03350</name>
</gene>
<dbReference type="PROSITE" id="PS00873">
    <property type="entry name" value="NA_ALANINE_SYMP"/>
    <property type="match status" value="1"/>
</dbReference>
<feature type="transmembrane region" description="Helical" evidence="8">
    <location>
        <begin position="301"/>
        <end position="325"/>
    </location>
</feature>
<dbReference type="PANTHER" id="PTHR30330:SF1">
    <property type="entry name" value="AMINO-ACID CARRIER PROTEIN ALST"/>
    <property type="match status" value="1"/>
</dbReference>
<dbReference type="Proteomes" id="UP001501565">
    <property type="component" value="Unassembled WGS sequence"/>
</dbReference>
<dbReference type="EMBL" id="BAABBN010000004">
    <property type="protein sequence ID" value="GAA3911991.1"/>
    <property type="molecule type" value="Genomic_DNA"/>
</dbReference>
<dbReference type="PRINTS" id="PR00175">
    <property type="entry name" value="NAALASMPORT"/>
</dbReference>
<evidence type="ECO:0000256" key="2">
    <source>
        <dbReference type="ARBA" id="ARBA00009261"/>
    </source>
</evidence>
<keyword evidence="4" id="KW-1003">Cell membrane</keyword>
<organism evidence="9 10">
    <name type="scientific">Litoribacillus peritrichatus</name>
    <dbReference type="NCBI Taxonomy" id="718191"/>
    <lineage>
        <taxon>Bacteria</taxon>
        <taxon>Pseudomonadati</taxon>
        <taxon>Pseudomonadota</taxon>
        <taxon>Gammaproteobacteria</taxon>
        <taxon>Oceanospirillales</taxon>
        <taxon>Oceanospirillaceae</taxon>
        <taxon>Litoribacillus</taxon>
    </lineage>
</organism>
<comment type="subcellular location">
    <subcellularLocation>
        <location evidence="8">Cell inner membrane</location>
        <topology evidence="8">Multi-pass membrane protein</topology>
    </subcellularLocation>
    <subcellularLocation>
        <location evidence="1">Cell membrane</location>
        <topology evidence="1">Multi-pass membrane protein</topology>
    </subcellularLocation>
</comment>
<comment type="similarity">
    <text evidence="2 8">Belongs to the alanine or glycine:cation symporter (AGCS) (TC 2.A.25) family.</text>
</comment>
<keyword evidence="3 8" id="KW-0813">Transport</keyword>
<keyword evidence="5 8" id="KW-0812">Transmembrane</keyword>
<keyword evidence="6 8" id="KW-1133">Transmembrane helix</keyword>
<feature type="transmembrane region" description="Helical" evidence="8">
    <location>
        <begin position="393"/>
        <end position="414"/>
    </location>
</feature>
<keyword evidence="8" id="KW-0997">Cell inner membrane</keyword>
<keyword evidence="8" id="KW-0769">Symport</keyword>
<feature type="transmembrane region" description="Helical" evidence="8">
    <location>
        <begin position="354"/>
        <end position="373"/>
    </location>
</feature>
<name>A0ABP7M2M8_9GAMM</name>
<dbReference type="Gene3D" id="1.20.1740.10">
    <property type="entry name" value="Amino acid/polyamine transporter I"/>
    <property type="match status" value="1"/>
</dbReference>
<keyword evidence="10" id="KW-1185">Reference proteome</keyword>
<evidence type="ECO:0000256" key="1">
    <source>
        <dbReference type="ARBA" id="ARBA00004651"/>
    </source>
</evidence>
<dbReference type="PANTHER" id="PTHR30330">
    <property type="entry name" value="AGSS FAMILY TRANSPORTER, SODIUM-ALANINE"/>
    <property type="match status" value="1"/>
</dbReference>
<feature type="transmembrane region" description="Helical" evidence="8">
    <location>
        <begin position="420"/>
        <end position="440"/>
    </location>
</feature>
<evidence type="ECO:0000256" key="6">
    <source>
        <dbReference type="ARBA" id="ARBA00022989"/>
    </source>
</evidence>
<evidence type="ECO:0000313" key="10">
    <source>
        <dbReference type="Proteomes" id="UP001501565"/>
    </source>
</evidence>
<proteinExistence type="inferred from homology"/>
<feature type="transmembrane region" description="Helical" evidence="8">
    <location>
        <begin position="184"/>
        <end position="202"/>
    </location>
</feature>
<sequence length="479" mass="51610">MTLDTIEGYLMTIVGTLNDVVWGNLLIYLLLISGVFFTLATRCVQFRYFGHMIKNLKNSRETRGGISPFQAFCTGLAARVGTGNLAGVAVAISLGGPGAIFWMWLVAIIGMATSFVESTLAQTFKVKNEDGSSRGGPAYYIEQGLGSKFWGVIFALCLMVSFGFAFNGVQSNSISAALELSFDIPTWLSGVFITLATAAVIWGGTKRVAKFVEVVVPVMAIAYILAALTVVVLNIPELPSAFMNILSSAFGLQEAGAGALGAAMMNGIKRGLFSNEAGMGSAANAAATANPNPHHPATQGFFQMFGVFIDTIIICTCTAAVVLLFDGYADSDLKGIQLTQVALSSHLGDWSGTFIALIVTVFAFTSIVANYTYAEGNLKFITESDNALNAYRILLLGIVMYGSIGSLPLVWNFADLTMGIMALVNLVALCLLFKHVKVIFKDYEEQHKKGVIPVFEKKRYPEIEKRIQSDVWTENRSEV</sequence>
<reference evidence="10" key="1">
    <citation type="journal article" date="2019" name="Int. J. Syst. Evol. Microbiol.">
        <title>The Global Catalogue of Microorganisms (GCM) 10K type strain sequencing project: providing services to taxonomists for standard genome sequencing and annotation.</title>
        <authorList>
            <consortium name="The Broad Institute Genomics Platform"/>
            <consortium name="The Broad Institute Genome Sequencing Center for Infectious Disease"/>
            <person name="Wu L."/>
            <person name="Ma J."/>
        </authorList>
    </citation>
    <scope>NUCLEOTIDE SEQUENCE [LARGE SCALE GENOMIC DNA]</scope>
    <source>
        <strain evidence="10">JCM 17551</strain>
    </source>
</reference>
<feature type="transmembrane region" description="Helical" evidence="8">
    <location>
        <begin position="145"/>
        <end position="164"/>
    </location>
</feature>
<evidence type="ECO:0000256" key="3">
    <source>
        <dbReference type="ARBA" id="ARBA00022448"/>
    </source>
</evidence>
<evidence type="ECO:0000256" key="7">
    <source>
        <dbReference type="ARBA" id="ARBA00023136"/>
    </source>
</evidence>